<feature type="region of interest" description="Disordered" evidence="1">
    <location>
        <begin position="285"/>
        <end position="309"/>
    </location>
</feature>
<keyword evidence="4" id="KW-1185">Reference proteome</keyword>
<evidence type="ECO:0000313" key="4">
    <source>
        <dbReference type="Proteomes" id="UP001432222"/>
    </source>
</evidence>
<dbReference type="EMBL" id="CP108110">
    <property type="protein sequence ID" value="WUQ86853.1"/>
    <property type="molecule type" value="Genomic_DNA"/>
</dbReference>
<accession>A0ABZ1U6V4</accession>
<feature type="domain" description="ER-bound oxygenase mpaB/mpaB'/Rubber oxygenase catalytic" evidence="2">
    <location>
        <begin position="47"/>
        <end position="241"/>
    </location>
</feature>
<protein>
    <submittedName>
        <fullName evidence="3">DUF2236 domain-containing protein</fullName>
    </submittedName>
</protein>
<evidence type="ECO:0000313" key="3">
    <source>
        <dbReference type="EMBL" id="WUQ86853.1"/>
    </source>
</evidence>
<organism evidence="3 4">
    <name type="scientific">Kitasatospora purpeofusca</name>
    <dbReference type="NCBI Taxonomy" id="67352"/>
    <lineage>
        <taxon>Bacteria</taxon>
        <taxon>Bacillati</taxon>
        <taxon>Actinomycetota</taxon>
        <taxon>Actinomycetes</taxon>
        <taxon>Kitasatosporales</taxon>
        <taxon>Streptomycetaceae</taxon>
        <taxon>Kitasatospora</taxon>
    </lineage>
</organism>
<dbReference type="Pfam" id="PF09995">
    <property type="entry name" value="MPAB_Lcp_cat"/>
    <property type="match status" value="1"/>
</dbReference>
<evidence type="ECO:0000259" key="2">
    <source>
        <dbReference type="Pfam" id="PF09995"/>
    </source>
</evidence>
<dbReference type="PANTHER" id="PTHR36124">
    <property type="match status" value="1"/>
</dbReference>
<dbReference type="Proteomes" id="UP001432222">
    <property type="component" value="Chromosome"/>
</dbReference>
<gene>
    <name evidence="3" type="ORF">OHA16_30150</name>
</gene>
<sequence>MQRYDWLKKIQRMDPETEFTEIYRISSWYEFPWDYTQSLSFALYRTYAVPSIGRLLAGTGEFTRRTQKRYDDTVLILEAVIEHGFDSSQGREAIRRMNGMHRRYDISDADYRYVLSTFVVTPKRWMDDYGWRRLSPHEIRASVNYYRELGRHMGLVDLPETYEEFERLLDDYEREHFAFDEGGRAVSDSTLGLMASWYPAPLRSSMRLSSLCLLDDPLRAAFGYPAPSAPLRRAVRAGMRLRGRFVRLLPPRRRPHLGRDGWQVRSYPGYPYGYRISELGTFENTPPSGGCPFPHAAADGKGPRPGDAP</sequence>
<evidence type="ECO:0000256" key="1">
    <source>
        <dbReference type="SAM" id="MobiDB-lite"/>
    </source>
</evidence>
<proteinExistence type="predicted"/>
<dbReference type="InterPro" id="IPR046366">
    <property type="entry name" value="MPAB"/>
</dbReference>
<dbReference type="RefSeq" id="WP_328957440.1">
    <property type="nucleotide sequence ID" value="NZ_CP108110.1"/>
</dbReference>
<dbReference type="InterPro" id="IPR018713">
    <property type="entry name" value="MPAB/Lcp_cat_dom"/>
</dbReference>
<dbReference type="PANTHER" id="PTHR36124:SF1">
    <property type="entry name" value="ER-BOUND OXYGENASE MPAB_MPAB'_RUBBER OXYGENASE CATALYTIC DOMAIN-CONTAINING PROTEIN"/>
    <property type="match status" value="1"/>
</dbReference>
<name>A0ABZ1U6V4_9ACTN</name>
<reference evidence="3" key="1">
    <citation type="submission" date="2022-10" db="EMBL/GenBank/DDBJ databases">
        <title>The complete genomes of actinobacterial strains from the NBC collection.</title>
        <authorList>
            <person name="Joergensen T.S."/>
            <person name="Alvarez Arevalo M."/>
            <person name="Sterndorff E.B."/>
            <person name="Faurdal D."/>
            <person name="Vuksanovic O."/>
            <person name="Mourched A.-S."/>
            <person name="Charusanti P."/>
            <person name="Shaw S."/>
            <person name="Blin K."/>
            <person name="Weber T."/>
        </authorList>
    </citation>
    <scope>NUCLEOTIDE SEQUENCE</scope>
    <source>
        <strain evidence="3">NBC_00222</strain>
    </source>
</reference>